<accession>A0A9P5T7Z4</accession>
<keyword evidence="2" id="KW-1185">Reference proteome</keyword>
<organism evidence="1 2">
    <name type="scientific">Russula ochroleuca</name>
    <dbReference type="NCBI Taxonomy" id="152965"/>
    <lineage>
        <taxon>Eukaryota</taxon>
        <taxon>Fungi</taxon>
        <taxon>Dikarya</taxon>
        <taxon>Basidiomycota</taxon>
        <taxon>Agaricomycotina</taxon>
        <taxon>Agaricomycetes</taxon>
        <taxon>Russulales</taxon>
        <taxon>Russulaceae</taxon>
        <taxon>Russula</taxon>
    </lineage>
</organism>
<name>A0A9P5T7Z4_9AGAM</name>
<reference evidence="1" key="2">
    <citation type="journal article" date="2020" name="Nat. Commun.">
        <title>Large-scale genome sequencing of mycorrhizal fungi provides insights into the early evolution of symbiotic traits.</title>
        <authorList>
            <person name="Miyauchi S."/>
            <person name="Kiss E."/>
            <person name="Kuo A."/>
            <person name="Drula E."/>
            <person name="Kohler A."/>
            <person name="Sanchez-Garcia M."/>
            <person name="Morin E."/>
            <person name="Andreopoulos B."/>
            <person name="Barry K.W."/>
            <person name="Bonito G."/>
            <person name="Buee M."/>
            <person name="Carver A."/>
            <person name="Chen C."/>
            <person name="Cichocki N."/>
            <person name="Clum A."/>
            <person name="Culley D."/>
            <person name="Crous P.W."/>
            <person name="Fauchery L."/>
            <person name="Girlanda M."/>
            <person name="Hayes R.D."/>
            <person name="Keri Z."/>
            <person name="LaButti K."/>
            <person name="Lipzen A."/>
            <person name="Lombard V."/>
            <person name="Magnuson J."/>
            <person name="Maillard F."/>
            <person name="Murat C."/>
            <person name="Nolan M."/>
            <person name="Ohm R.A."/>
            <person name="Pangilinan J."/>
            <person name="Pereira M.F."/>
            <person name="Perotto S."/>
            <person name="Peter M."/>
            <person name="Pfister S."/>
            <person name="Riley R."/>
            <person name="Sitrit Y."/>
            <person name="Stielow J.B."/>
            <person name="Szollosi G."/>
            <person name="Zifcakova L."/>
            <person name="Stursova M."/>
            <person name="Spatafora J.W."/>
            <person name="Tedersoo L."/>
            <person name="Vaario L.M."/>
            <person name="Yamada A."/>
            <person name="Yan M."/>
            <person name="Wang P."/>
            <person name="Xu J."/>
            <person name="Bruns T."/>
            <person name="Baldrian P."/>
            <person name="Vilgalys R."/>
            <person name="Dunand C."/>
            <person name="Henrissat B."/>
            <person name="Grigoriev I.V."/>
            <person name="Hibbett D."/>
            <person name="Nagy L.G."/>
            <person name="Martin F.M."/>
        </authorList>
    </citation>
    <scope>NUCLEOTIDE SEQUENCE</scope>
    <source>
        <strain evidence="1">Prilba</strain>
    </source>
</reference>
<evidence type="ECO:0000313" key="2">
    <source>
        <dbReference type="Proteomes" id="UP000759537"/>
    </source>
</evidence>
<dbReference type="AlphaFoldDB" id="A0A9P5T7Z4"/>
<proteinExistence type="predicted"/>
<dbReference type="Proteomes" id="UP000759537">
    <property type="component" value="Unassembled WGS sequence"/>
</dbReference>
<dbReference type="EMBL" id="WHVB01000011">
    <property type="protein sequence ID" value="KAF8478473.1"/>
    <property type="molecule type" value="Genomic_DNA"/>
</dbReference>
<dbReference type="OrthoDB" id="3258136at2759"/>
<protein>
    <submittedName>
        <fullName evidence="1">Uncharacterized protein</fullName>
    </submittedName>
</protein>
<gene>
    <name evidence="1" type="ORF">DFH94DRAFT_750078</name>
</gene>
<evidence type="ECO:0000313" key="1">
    <source>
        <dbReference type="EMBL" id="KAF8478473.1"/>
    </source>
</evidence>
<sequence>MLLQYTSSDLLNSSITDLGSGVHLFAVHTESFYTTERVYHPLTGTQDTSVRRRRTVMTDVHQRRVAEIFWAGRVPHSIRIHGETLDDVTALFNGCDSVTIISHRSSELRVPTRIGAVWVATRRSLELRGNASGELQSAFYPNSVQVGHQFHPASMPGMGSHFLEIHELHSAQMVEMIVSCLIMEILRRNVFNVSPHDFDQHLGPCRHSDPTSRSLVARLAGPSRVWSTTV</sequence>
<reference evidence="1" key="1">
    <citation type="submission" date="2019-10" db="EMBL/GenBank/DDBJ databases">
        <authorList>
            <consortium name="DOE Joint Genome Institute"/>
            <person name="Kuo A."/>
            <person name="Miyauchi S."/>
            <person name="Kiss E."/>
            <person name="Drula E."/>
            <person name="Kohler A."/>
            <person name="Sanchez-Garcia M."/>
            <person name="Andreopoulos B."/>
            <person name="Barry K.W."/>
            <person name="Bonito G."/>
            <person name="Buee M."/>
            <person name="Carver A."/>
            <person name="Chen C."/>
            <person name="Cichocki N."/>
            <person name="Clum A."/>
            <person name="Culley D."/>
            <person name="Crous P.W."/>
            <person name="Fauchery L."/>
            <person name="Girlanda M."/>
            <person name="Hayes R."/>
            <person name="Keri Z."/>
            <person name="LaButti K."/>
            <person name="Lipzen A."/>
            <person name="Lombard V."/>
            <person name="Magnuson J."/>
            <person name="Maillard F."/>
            <person name="Morin E."/>
            <person name="Murat C."/>
            <person name="Nolan M."/>
            <person name="Ohm R."/>
            <person name="Pangilinan J."/>
            <person name="Pereira M."/>
            <person name="Perotto S."/>
            <person name="Peter M."/>
            <person name="Riley R."/>
            <person name="Sitrit Y."/>
            <person name="Stielow B."/>
            <person name="Szollosi G."/>
            <person name="Zifcakova L."/>
            <person name="Stursova M."/>
            <person name="Spatafora J.W."/>
            <person name="Tedersoo L."/>
            <person name="Vaario L.-M."/>
            <person name="Yamada A."/>
            <person name="Yan M."/>
            <person name="Wang P."/>
            <person name="Xu J."/>
            <person name="Bruns T."/>
            <person name="Baldrian P."/>
            <person name="Vilgalys R."/>
            <person name="Henrissat B."/>
            <person name="Grigoriev I.V."/>
            <person name="Hibbett D."/>
            <person name="Nagy L.G."/>
            <person name="Martin F.M."/>
        </authorList>
    </citation>
    <scope>NUCLEOTIDE SEQUENCE</scope>
    <source>
        <strain evidence="1">Prilba</strain>
    </source>
</reference>
<comment type="caution">
    <text evidence="1">The sequence shown here is derived from an EMBL/GenBank/DDBJ whole genome shotgun (WGS) entry which is preliminary data.</text>
</comment>